<protein>
    <recommendedName>
        <fullName evidence="3">HIRAN domain-containing protein</fullName>
    </recommendedName>
</protein>
<evidence type="ECO:0000256" key="1">
    <source>
        <dbReference type="ARBA" id="ARBA00022723"/>
    </source>
</evidence>
<evidence type="ECO:0000313" key="4">
    <source>
        <dbReference type="EMBL" id="RNI33573.1"/>
    </source>
</evidence>
<dbReference type="GO" id="GO:0003676">
    <property type="term" value="F:nucleic acid binding"/>
    <property type="evidence" value="ECO:0007669"/>
    <property type="project" value="InterPro"/>
</dbReference>
<gene>
    <name evidence="4" type="ORF">EFY79_18295</name>
</gene>
<keyword evidence="1" id="KW-0479">Metal-binding</keyword>
<name>A0A3M9N8N3_9BACT</name>
<dbReference type="GO" id="GO:0016818">
    <property type="term" value="F:hydrolase activity, acting on acid anhydrides, in phosphorus-containing anhydrides"/>
    <property type="evidence" value="ECO:0007669"/>
    <property type="project" value="InterPro"/>
</dbReference>
<comment type="caution">
    <text evidence="4">The sequence shown here is derived from an EMBL/GenBank/DDBJ whole genome shotgun (WGS) entry which is preliminary data.</text>
</comment>
<proteinExistence type="predicted"/>
<feature type="domain" description="HIRAN" evidence="3">
    <location>
        <begin position="30"/>
        <end position="129"/>
    </location>
</feature>
<dbReference type="Proteomes" id="UP000267223">
    <property type="component" value="Unassembled WGS sequence"/>
</dbReference>
<dbReference type="OrthoDB" id="1012796at2"/>
<dbReference type="Gene3D" id="3.30.70.2330">
    <property type="match status" value="1"/>
</dbReference>
<evidence type="ECO:0000256" key="2">
    <source>
        <dbReference type="ARBA" id="ARBA00022801"/>
    </source>
</evidence>
<reference evidence="4 5" key="1">
    <citation type="submission" date="2018-11" db="EMBL/GenBank/DDBJ databases">
        <title>Draft genome sequence of Ferruginibacter sp. BO-59.</title>
        <authorList>
            <person name="Im W.T."/>
        </authorList>
    </citation>
    <scope>NUCLEOTIDE SEQUENCE [LARGE SCALE GENOMIC DNA]</scope>
    <source>
        <strain evidence="4 5">BO-59</strain>
    </source>
</reference>
<dbReference type="AlphaFoldDB" id="A0A3M9N8N3"/>
<keyword evidence="5" id="KW-1185">Reference proteome</keyword>
<dbReference type="SMART" id="SM00910">
    <property type="entry name" value="HIRAN"/>
    <property type="match status" value="1"/>
</dbReference>
<dbReference type="Pfam" id="PF08797">
    <property type="entry name" value="HIRAN"/>
    <property type="match status" value="1"/>
</dbReference>
<evidence type="ECO:0000259" key="3">
    <source>
        <dbReference type="SMART" id="SM00910"/>
    </source>
</evidence>
<organism evidence="4 5">
    <name type="scientific">Hanamia caeni</name>
    <dbReference type="NCBI Taxonomy" id="2294116"/>
    <lineage>
        <taxon>Bacteria</taxon>
        <taxon>Pseudomonadati</taxon>
        <taxon>Bacteroidota</taxon>
        <taxon>Chitinophagia</taxon>
        <taxon>Chitinophagales</taxon>
        <taxon>Chitinophagaceae</taxon>
        <taxon>Hanamia</taxon>
    </lineage>
</organism>
<dbReference type="RefSeq" id="WP_123122198.1">
    <property type="nucleotide sequence ID" value="NZ_RJJR01000018.1"/>
</dbReference>
<accession>A0A3M9N8N3</accession>
<evidence type="ECO:0000313" key="5">
    <source>
        <dbReference type="Proteomes" id="UP000267223"/>
    </source>
</evidence>
<keyword evidence="2" id="KW-0378">Hydrolase</keyword>
<dbReference type="InterPro" id="IPR014905">
    <property type="entry name" value="HIRAN"/>
</dbReference>
<sequence>MNRSGFLKRLVGIPGLGFLSIAQVAASQKVFLLQSFVAGFRFYKGMELLPHMQEQDIVELRRQPDNEHDEFAVAVYWQQEMIGYLPAASSEVSARLMDAKALPLVGIITHLQRDAQPWENVAVAVYFLKDGSVPEYLTKVEPPVYTTIHKKDKTKKNTIPDVLEYEERIIALDGIADEAAKAYFTKYYQKHRMQIGGRTYVKVPDDGIYTYMYEVESLDWITADDGKKYLEFVFN</sequence>
<dbReference type="EMBL" id="RJJR01000018">
    <property type="protein sequence ID" value="RNI33573.1"/>
    <property type="molecule type" value="Genomic_DNA"/>
</dbReference>
<dbReference type="GO" id="GO:0008270">
    <property type="term" value="F:zinc ion binding"/>
    <property type="evidence" value="ECO:0007669"/>
    <property type="project" value="InterPro"/>
</dbReference>